<evidence type="ECO:0000256" key="5">
    <source>
        <dbReference type="SAM" id="Phobius"/>
    </source>
</evidence>
<sequence>MMFVRYGLFAVVATLANLVTQEIVIRAAPVAALPLSILMGTVAGFLLKYLLDKKWVFADDYSGYRDEVQKISLYGAFSILTTLIFWGFEVAFWMIWGTDFAKYSGAVIGLAIGYVAKFILDRTFVFKERRA</sequence>
<comment type="subcellular location">
    <subcellularLocation>
        <location evidence="1">Membrane</location>
        <topology evidence="1">Multi-pass membrane protein</topology>
    </subcellularLocation>
</comment>
<gene>
    <name evidence="7" type="ORF">GR303_07485</name>
</gene>
<name>A0ABW9YVM5_9HYPH</name>
<evidence type="ECO:0000256" key="1">
    <source>
        <dbReference type="ARBA" id="ARBA00004141"/>
    </source>
</evidence>
<dbReference type="Pfam" id="PF04138">
    <property type="entry name" value="GtrA_DPMS_TM"/>
    <property type="match status" value="1"/>
</dbReference>
<dbReference type="InterPro" id="IPR007267">
    <property type="entry name" value="GtrA_DPMS_TM"/>
</dbReference>
<evidence type="ECO:0000313" key="7">
    <source>
        <dbReference type="EMBL" id="NBJ24195.1"/>
    </source>
</evidence>
<feature type="transmembrane region" description="Helical" evidence="5">
    <location>
        <begin position="101"/>
        <end position="120"/>
    </location>
</feature>
<reference evidence="7 8" key="1">
    <citation type="submission" date="2020-01" db="EMBL/GenBank/DDBJ databases">
        <title>Microvirga sp. nov., an arsenate reduction bacterium isolated from Tibet hotspring sediments.</title>
        <authorList>
            <person name="Yuan C.-G."/>
        </authorList>
    </citation>
    <scope>NUCLEOTIDE SEQUENCE [LARGE SCALE GENOMIC DNA]</scope>
    <source>
        <strain evidence="7 8">SYSU G3D203</strain>
    </source>
</reference>
<accession>A0ABW9YVM5</accession>
<dbReference type="NCBIfam" id="NF037976">
    <property type="entry name" value="gtrA_1"/>
    <property type="match status" value="1"/>
</dbReference>
<keyword evidence="8" id="KW-1185">Reference proteome</keyword>
<evidence type="ECO:0000259" key="6">
    <source>
        <dbReference type="Pfam" id="PF04138"/>
    </source>
</evidence>
<keyword evidence="3 5" id="KW-1133">Transmembrane helix</keyword>
<keyword evidence="4 5" id="KW-0472">Membrane</keyword>
<feature type="transmembrane region" description="Helical" evidence="5">
    <location>
        <begin position="71"/>
        <end position="95"/>
    </location>
</feature>
<dbReference type="Proteomes" id="UP000818323">
    <property type="component" value="Unassembled WGS sequence"/>
</dbReference>
<proteinExistence type="predicted"/>
<evidence type="ECO:0000256" key="2">
    <source>
        <dbReference type="ARBA" id="ARBA00022692"/>
    </source>
</evidence>
<evidence type="ECO:0000313" key="8">
    <source>
        <dbReference type="Proteomes" id="UP000818323"/>
    </source>
</evidence>
<dbReference type="EMBL" id="JAAAXJ010000003">
    <property type="protein sequence ID" value="NBJ24195.1"/>
    <property type="molecule type" value="Genomic_DNA"/>
</dbReference>
<keyword evidence="2 5" id="KW-0812">Transmembrane</keyword>
<feature type="transmembrane region" description="Helical" evidence="5">
    <location>
        <begin position="31"/>
        <end position="51"/>
    </location>
</feature>
<feature type="domain" description="GtrA/DPMS transmembrane" evidence="6">
    <location>
        <begin position="5"/>
        <end position="126"/>
    </location>
</feature>
<organism evidence="7 8">
    <name type="scientific">Microvirga arsenatis</name>
    <dbReference type="NCBI Taxonomy" id="2692265"/>
    <lineage>
        <taxon>Bacteria</taxon>
        <taxon>Pseudomonadati</taxon>
        <taxon>Pseudomonadota</taxon>
        <taxon>Alphaproteobacteria</taxon>
        <taxon>Hyphomicrobiales</taxon>
        <taxon>Methylobacteriaceae</taxon>
        <taxon>Microvirga</taxon>
    </lineage>
</organism>
<evidence type="ECO:0000256" key="4">
    <source>
        <dbReference type="ARBA" id="ARBA00023136"/>
    </source>
</evidence>
<protein>
    <submittedName>
        <fullName evidence="7">GtrA family protein</fullName>
    </submittedName>
</protein>
<evidence type="ECO:0000256" key="3">
    <source>
        <dbReference type="ARBA" id="ARBA00022989"/>
    </source>
</evidence>
<comment type="caution">
    <text evidence="7">The sequence shown here is derived from an EMBL/GenBank/DDBJ whole genome shotgun (WGS) entry which is preliminary data.</text>
</comment>
<dbReference type="RefSeq" id="WP_161722557.1">
    <property type="nucleotide sequence ID" value="NZ_JAAAXI010000004.1"/>
</dbReference>